<sequence>MIRLSTNYPYLHTKECKSYAYSRALDAGIVKLGFALPTAYTEQYVSVSQHKKRKKVHVEFEFYECIPRFVHLPS</sequence>
<gene>
    <name evidence="1" type="ORF">RRG08_060451</name>
</gene>
<reference evidence="1" key="1">
    <citation type="journal article" date="2023" name="G3 (Bethesda)">
        <title>A reference genome for the long-term kleptoplast-retaining sea slug Elysia crispata morphotype clarki.</title>
        <authorList>
            <person name="Eastman K.E."/>
            <person name="Pendleton A.L."/>
            <person name="Shaikh M.A."/>
            <person name="Suttiyut T."/>
            <person name="Ogas R."/>
            <person name="Tomko P."/>
            <person name="Gavelis G."/>
            <person name="Widhalm J.R."/>
            <person name="Wisecaver J.H."/>
        </authorList>
    </citation>
    <scope>NUCLEOTIDE SEQUENCE</scope>
    <source>
        <strain evidence="1">ECLA1</strain>
    </source>
</reference>
<dbReference type="EMBL" id="JAWDGP010000802">
    <property type="protein sequence ID" value="KAK3797107.1"/>
    <property type="molecule type" value="Genomic_DNA"/>
</dbReference>
<evidence type="ECO:0000313" key="2">
    <source>
        <dbReference type="Proteomes" id="UP001283361"/>
    </source>
</evidence>
<protein>
    <submittedName>
        <fullName evidence="1">Uncharacterized protein</fullName>
    </submittedName>
</protein>
<keyword evidence="2" id="KW-1185">Reference proteome</keyword>
<accession>A0AAE1B030</accession>
<name>A0AAE1B030_9GAST</name>
<evidence type="ECO:0000313" key="1">
    <source>
        <dbReference type="EMBL" id="KAK3797107.1"/>
    </source>
</evidence>
<comment type="caution">
    <text evidence="1">The sequence shown here is derived from an EMBL/GenBank/DDBJ whole genome shotgun (WGS) entry which is preliminary data.</text>
</comment>
<organism evidence="1 2">
    <name type="scientific">Elysia crispata</name>
    <name type="common">lettuce slug</name>
    <dbReference type="NCBI Taxonomy" id="231223"/>
    <lineage>
        <taxon>Eukaryota</taxon>
        <taxon>Metazoa</taxon>
        <taxon>Spiralia</taxon>
        <taxon>Lophotrochozoa</taxon>
        <taxon>Mollusca</taxon>
        <taxon>Gastropoda</taxon>
        <taxon>Heterobranchia</taxon>
        <taxon>Euthyneura</taxon>
        <taxon>Panpulmonata</taxon>
        <taxon>Sacoglossa</taxon>
        <taxon>Placobranchoidea</taxon>
        <taxon>Plakobranchidae</taxon>
        <taxon>Elysia</taxon>
    </lineage>
</organism>
<proteinExistence type="predicted"/>
<dbReference type="Proteomes" id="UP001283361">
    <property type="component" value="Unassembled WGS sequence"/>
</dbReference>
<dbReference type="AlphaFoldDB" id="A0AAE1B030"/>